<dbReference type="KEGG" id="ccv:CCV52592_2071"/>
<dbReference type="AlphaFoldDB" id="A7H180"/>
<dbReference type="Gene3D" id="3.40.630.10">
    <property type="entry name" value="Zn peptidases"/>
    <property type="match status" value="2"/>
</dbReference>
<dbReference type="Proteomes" id="UP000006380">
    <property type="component" value="Chromosome"/>
</dbReference>
<dbReference type="InterPro" id="IPR002933">
    <property type="entry name" value="Peptidase_M20"/>
</dbReference>
<dbReference type="InterPro" id="IPR017439">
    <property type="entry name" value="Amidohydrolase"/>
</dbReference>
<evidence type="ECO:0000313" key="5">
    <source>
        <dbReference type="Proteomes" id="UP000006380"/>
    </source>
</evidence>
<feature type="binding site" evidence="2">
    <location>
        <position position="210"/>
    </location>
    <ligand>
        <name>Mn(2+)</name>
        <dbReference type="ChEBI" id="CHEBI:29035"/>
        <label>2</label>
    </ligand>
</feature>
<dbReference type="PANTHER" id="PTHR30575">
    <property type="entry name" value="PEPTIDASE M20"/>
    <property type="match status" value="1"/>
</dbReference>
<accession>A7H180</accession>
<dbReference type="NCBIfam" id="TIGR01891">
    <property type="entry name" value="amidohydrolases"/>
    <property type="match status" value="1"/>
</dbReference>
<dbReference type="PANTHER" id="PTHR30575:SF3">
    <property type="entry name" value="PEPTIDASE M20 DIMERISATION DOMAIN-CONTAINING PROTEIN"/>
    <property type="match status" value="1"/>
</dbReference>
<dbReference type="InterPro" id="IPR036264">
    <property type="entry name" value="Bact_exopeptidase_dim_dom"/>
</dbReference>
<dbReference type="GO" id="GO:0046872">
    <property type="term" value="F:metal ion binding"/>
    <property type="evidence" value="ECO:0007669"/>
    <property type="project" value="UniProtKB-KW"/>
</dbReference>
<dbReference type="InterPro" id="IPR052030">
    <property type="entry name" value="Peptidase_M20/M20A_hydrolases"/>
</dbReference>
<keyword evidence="2" id="KW-0479">Metal-binding</keyword>
<proteinExistence type="predicted"/>
<dbReference type="InterPro" id="IPR011650">
    <property type="entry name" value="Peptidase_M20_dimer"/>
</dbReference>
<feature type="binding site" evidence="2">
    <location>
        <position position="152"/>
    </location>
    <ligand>
        <name>Mn(2+)</name>
        <dbReference type="ChEBI" id="CHEBI:29035"/>
        <label>2</label>
    </ligand>
</feature>
<dbReference type="EMBL" id="CP000767">
    <property type="protein sequence ID" value="EAU00815.1"/>
    <property type="molecule type" value="Genomic_DNA"/>
</dbReference>
<evidence type="ECO:0000256" key="2">
    <source>
        <dbReference type="PIRSR" id="PIRSR005962-1"/>
    </source>
</evidence>
<dbReference type="GO" id="GO:0016805">
    <property type="term" value="F:dipeptidase activity"/>
    <property type="evidence" value="ECO:0007669"/>
    <property type="project" value="TreeGrafter"/>
</dbReference>
<keyword evidence="5" id="KW-1185">Reference proteome</keyword>
<dbReference type="GO" id="GO:0071713">
    <property type="term" value="F:para-aminobenzoyl-glutamate hydrolase activity"/>
    <property type="evidence" value="ECO:0007669"/>
    <property type="project" value="TreeGrafter"/>
</dbReference>
<sequence length="438" mass="47395">MDEIANRVLALKDELVADRRFFHSHPETGWFTFFTTAVIAKRMRNLGYEVKLGREVVVPEARLGLGSKQQCEEAIKRARTLLNADEAKFLDAMEDGLTGLVATIDTGRKGKCIAYRFDIDCVDVTECGEDSHRPTKEGFSSDKPGCMHACGHDGHITMGLALAKLIKENLNDLNGKFKFIFQTAEEGTRGAVAMEKAGVLKGVDYLFGGHIGFQSTEPRALICGTKKLLATTKFDVKLTGRSAHAAGAPQEGANALLAAAQMALNMHGITRNSKGVTRINVGVLRAGEGRNVIAPNGYLACETRGETTELNEFMFNACKDIVDGVCKIYGVSSEITITGGTAGGDSSEEVTQIYYDAALASPFIDDDKIKRESDFSACEDFAHFMHAVQNSGGKSGYLMIGTSLKAGHHNAKFDFDEDSLMAGVDVFLRCAYALNSNI</sequence>
<dbReference type="OrthoDB" id="9777385at2"/>
<evidence type="ECO:0000259" key="3">
    <source>
        <dbReference type="Pfam" id="PF07687"/>
    </source>
</evidence>
<evidence type="ECO:0000256" key="1">
    <source>
        <dbReference type="ARBA" id="ARBA00022801"/>
    </source>
</evidence>
<dbReference type="Pfam" id="PF01546">
    <property type="entry name" value="Peptidase_M20"/>
    <property type="match status" value="1"/>
</dbReference>
<evidence type="ECO:0000313" key="4">
    <source>
        <dbReference type="EMBL" id="EAU00815.1"/>
    </source>
</evidence>
<dbReference type="SUPFAM" id="SSF55031">
    <property type="entry name" value="Bacterial exopeptidase dimerisation domain"/>
    <property type="match status" value="1"/>
</dbReference>
<name>A7H180_CAMC5</name>
<dbReference type="Pfam" id="PF07687">
    <property type="entry name" value="M20_dimer"/>
    <property type="match status" value="1"/>
</dbReference>
<dbReference type="GO" id="GO:0005737">
    <property type="term" value="C:cytoplasm"/>
    <property type="evidence" value="ECO:0007669"/>
    <property type="project" value="TreeGrafter"/>
</dbReference>
<comment type="cofactor">
    <cofactor evidence="2">
        <name>Mn(2+)</name>
        <dbReference type="ChEBI" id="CHEBI:29035"/>
    </cofactor>
    <text evidence="2">The Mn(2+) ion enhances activity.</text>
</comment>
<keyword evidence="1" id="KW-0378">Hydrolase</keyword>
<feature type="domain" description="Peptidase M20 dimerisation" evidence="3">
    <location>
        <begin position="234"/>
        <end position="323"/>
    </location>
</feature>
<dbReference type="SUPFAM" id="SSF53187">
    <property type="entry name" value="Zn-dependent exopeptidases"/>
    <property type="match status" value="1"/>
</dbReference>
<feature type="binding site" evidence="2">
    <location>
        <position position="186"/>
    </location>
    <ligand>
        <name>Mn(2+)</name>
        <dbReference type="ChEBI" id="CHEBI:29035"/>
        <label>2</label>
    </ligand>
</feature>
<feature type="binding site" evidence="2">
    <location>
        <position position="150"/>
    </location>
    <ligand>
        <name>Mn(2+)</name>
        <dbReference type="ChEBI" id="CHEBI:29035"/>
        <label>2</label>
    </ligand>
</feature>
<gene>
    <name evidence="4" type="ORF">CCV52592_2071</name>
</gene>
<reference evidence="4" key="1">
    <citation type="submission" date="2016-07" db="EMBL/GenBank/DDBJ databases">
        <title>Comparative genomics of the Campylobacter concisus group.</title>
        <authorList>
            <person name="Miller W.G."/>
            <person name="Yee E."/>
            <person name="Chapman M.H."/>
            <person name="Huynh S."/>
            <person name="Bono J.L."/>
            <person name="On S.L.W."/>
            <person name="StLeger J."/>
            <person name="Foster G."/>
            <person name="Parker C.T."/>
        </authorList>
    </citation>
    <scope>NUCLEOTIDE SEQUENCE</scope>
    <source>
        <strain evidence="4">525.92</strain>
    </source>
</reference>
<feature type="binding site" evidence="2">
    <location>
        <position position="409"/>
    </location>
    <ligand>
        <name>Mn(2+)</name>
        <dbReference type="ChEBI" id="CHEBI:29035"/>
        <label>2</label>
    </ligand>
</feature>
<dbReference type="PIRSF" id="PIRSF005962">
    <property type="entry name" value="Pept_M20D_amidohydro"/>
    <property type="match status" value="1"/>
</dbReference>
<dbReference type="HOGENOM" id="CLU_023257_2_1_7"/>
<protein>
    <submittedName>
        <fullName evidence="4">Peptidase family M20/M25/M40, putative N-carbamoyl-L-amino acid amidohydrolase</fullName>
    </submittedName>
</protein>
<dbReference type="GO" id="GO:0046657">
    <property type="term" value="P:folic acid catabolic process"/>
    <property type="evidence" value="ECO:0007669"/>
    <property type="project" value="TreeGrafter"/>
</dbReference>
<keyword evidence="2" id="KW-0464">Manganese</keyword>
<dbReference type="RefSeq" id="WP_009649664.1">
    <property type="nucleotide sequence ID" value="NC_009715.2"/>
</dbReference>
<organism evidence="4 5">
    <name type="scientific">Campylobacter curvus (strain 525.92)</name>
    <dbReference type="NCBI Taxonomy" id="360105"/>
    <lineage>
        <taxon>Bacteria</taxon>
        <taxon>Pseudomonadati</taxon>
        <taxon>Campylobacterota</taxon>
        <taxon>Epsilonproteobacteria</taxon>
        <taxon>Campylobacterales</taxon>
        <taxon>Campylobacteraceae</taxon>
        <taxon>Campylobacter</taxon>
    </lineage>
</organism>
<dbReference type="STRING" id="360105.CCV52592_2071"/>